<keyword evidence="2" id="KW-1134">Transmembrane beta strand</keyword>
<dbReference type="GO" id="GO:0005886">
    <property type="term" value="C:plasma membrane"/>
    <property type="evidence" value="ECO:0007669"/>
    <property type="project" value="UniProtKB-SubCell"/>
</dbReference>
<sequence length="469" mass="51629">MKTRNQPYIILGLAGLLALSSCKVNKVYERPGELKTVNLYRDSLKTDTTTMASLPWRSLFADTILQNLIQEGINNNLDLKTAVLKIAEAQATLRASKAAYLPSLDAGVQVTKAKSSQAALNFPAGSGINLNTTTYQASLNASWEVNIWGQLSSLKRQALANFLKSDASKRAAQTQLIADIANYYYNLLSYDQQLRITEETVQNRIKDVETMKSLKQGAIVNGAAVVQSEANRYAAEVSIPDLKQSIREIENALCILLARAPGPIKRGVLADQVPIKQLNIGLSAQLLSNRPDVQASEYAFRSAFENTNVAHSYFYPTLTITASGGLSSLQLKNFFDNSIFYNLVGGLTQPIFNKGQNKARYRIAQAQQKETFNTFQQTLLTAGQEVSNALNSYENAISKQQIRDKQIAALTKSVDYTNELLRYSSATNYTDVLTSEQSLLAAQLSGVNDRLQELQAIVNLYRALGGGWQ</sequence>
<keyword evidence="2" id="KW-0564">Palmitate</keyword>
<evidence type="ECO:0000256" key="1">
    <source>
        <dbReference type="ARBA" id="ARBA00007613"/>
    </source>
</evidence>
<dbReference type="NCBIfam" id="TIGR01845">
    <property type="entry name" value="outer_NodT"/>
    <property type="match status" value="1"/>
</dbReference>
<dbReference type="AlphaFoldDB" id="A0A223NWF5"/>
<evidence type="ECO:0000256" key="2">
    <source>
        <dbReference type="RuleBase" id="RU362097"/>
    </source>
</evidence>
<keyword evidence="2" id="KW-0812">Transmembrane</keyword>
<dbReference type="EMBL" id="CP022743">
    <property type="protein sequence ID" value="ASU34219.1"/>
    <property type="molecule type" value="Genomic_DNA"/>
</dbReference>
<dbReference type="InterPro" id="IPR003423">
    <property type="entry name" value="OMP_efflux"/>
</dbReference>
<dbReference type="InterPro" id="IPR010131">
    <property type="entry name" value="MdtP/NodT-like"/>
</dbReference>
<dbReference type="Proteomes" id="UP000215002">
    <property type="component" value="Chromosome"/>
</dbReference>
<dbReference type="RefSeq" id="WP_094570599.1">
    <property type="nucleotide sequence ID" value="NZ_CP022743.1"/>
</dbReference>
<dbReference type="KEGG" id="muc:MuYL_2330"/>
<keyword evidence="4" id="KW-1185">Reference proteome</keyword>
<proteinExistence type="inferred from homology"/>
<organism evidence="3 4">
    <name type="scientific">Mucilaginibacter xinganensis</name>
    <dbReference type="NCBI Taxonomy" id="1234841"/>
    <lineage>
        <taxon>Bacteria</taxon>
        <taxon>Pseudomonadati</taxon>
        <taxon>Bacteroidota</taxon>
        <taxon>Sphingobacteriia</taxon>
        <taxon>Sphingobacteriales</taxon>
        <taxon>Sphingobacteriaceae</taxon>
        <taxon>Mucilaginibacter</taxon>
    </lineage>
</organism>
<dbReference type="PANTHER" id="PTHR30203">
    <property type="entry name" value="OUTER MEMBRANE CATION EFFLUX PROTEIN"/>
    <property type="match status" value="1"/>
</dbReference>
<dbReference type="PROSITE" id="PS51257">
    <property type="entry name" value="PROKAR_LIPOPROTEIN"/>
    <property type="match status" value="1"/>
</dbReference>
<dbReference type="GO" id="GO:0015562">
    <property type="term" value="F:efflux transmembrane transporter activity"/>
    <property type="evidence" value="ECO:0007669"/>
    <property type="project" value="InterPro"/>
</dbReference>
<dbReference type="PANTHER" id="PTHR30203:SF33">
    <property type="entry name" value="BLR4455 PROTEIN"/>
    <property type="match status" value="1"/>
</dbReference>
<dbReference type="Gene3D" id="2.20.200.10">
    <property type="entry name" value="Outer membrane efflux proteins (OEP)"/>
    <property type="match status" value="1"/>
</dbReference>
<dbReference type="OrthoDB" id="9770517at2"/>
<gene>
    <name evidence="3" type="ORF">MuYL_2330</name>
</gene>
<dbReference type="Gene3D" id="1.20.1600.10">
    <property type="entry name" value="Outer membrane efflux proteins (OEP)"/>
    <property type="match status" value="1"/>
</dbReference>
<protein>
    <submittedName>
        <fullName evidence="3">Efflux transporter, outer membrane factor (OMF) lipoprotein, NodT family</fullName>
    </submittedName>
</protein>
<comment type="subcellular location">
    <subcellularLocation>
        <location evidence="2">Cell membrane</location>
        <topology evidence="2">Lipid-anchor</topology>
    </subcellularLocation>
</comment>
<comment type="similarity">
    <text evidence="1 2">Belongs to the outer membrane factor (OMF) (TC 1.B.17) family.</text>
</comment>
<name>A0A223NWF5_9SPHI</name>
<evidence type="ECO:0000313" key="4">
    <source>
        <dbReference type="Proteomes" id="UP000215002"/>
    </source>
</evidence>
<keyword evidence="2 3" id="KW-0449">Lipoprotein</keyword>
<evidence type="ECO:0000313" key="3">
    <source>
        <dbReference type="EMBL" id="ASU34219.1"/>
    </source>
</evidence>
<accession>A0A223NWF5</accession>
<reference evidence="3 4" key="1">
    <citation type="submission" date="2017-08" db="EMBL/GenBank/DDBJ databases">
        <title>Complete genome sequence of Mucilaginibacter sp. strain BJC16-A31.</title>
        <authorList>
            <consortium name="Henan University of Science and Technology"/>
            <person name="You X."/>
        </authorList>
    </citation>
    <scope>NUCLEOTIDE SEQUENCE [LARGE SCALE GENOMIC DNA]</scope>
    <source>
        <strain evidence="3 4">BJC16-A31</strain>
    </source>
</reference>
<dbReference type="SUPFAM" id="SSF56954">
    <property type="entry name" value="Outer membrane efflux proteins (OEP)"/>
    <property type="match status" value="1"/>
</dbReference>
<keyword evidence="2" id="KW-0472">Membrane</keyword>
<dbReference type="Pfam" id="PF02321">
    <property type="entry name" value="OEP"/>
    <property type="match status" value="2"/>
</dbReference>